<protein>
    <submittedName>
        <fullName evidence="2">Uncharacterized protein</fullName>
    </submittedName>
</protein>
<keyword evidence="1" id="KW-1133">Transmembrane helix</keyword>
<evidence type="ECO:0000313" key="3">
    <source>
        <dbReference type="Proteomes" id="UP001146120"/>
    </source>
</evidence>
<keyword evidence="3" id="KW-1185">Reference proteome</keyword>
<organism evidence="2 3">
    <name type="scientific">Lagenidium giganteum</name>
    <dbReference type="NCBI Taxonomy" id="4803"/>
    <lineage>
        <taxon>Eukaryota</taxon>
        <taxon>Sar</taxon>
        <taxon>Stramenopiles</taxon>
        <taxon>Oomycota</taxon>
        <taxon>Peronosporomycetes</taxon>
        <taxon>Pythiales</taxon>
        <taxon>Pythiaceae</taxon>
    </lineage>
</organism>
<dbReference type="AlphaFoldDB" id="A0AAV2ZF45"/>
<dbReference type="Proteomes" id="UP001146120">
    <property type="component" value="Unassembled WGS sequence"/>
</dbReference>
<sequence length="639" mass="69048">MTSCRNLKIFDMEEAFAAYFESSLSAASLAPIEDADEFRAQILRQWRECGVEEGTERSCPSTCAHHLLGFCGMSIIKQLSSVLISWNETHENPVSSWPCAIDGVTEDLTNVARIRAIGVACVAELVDAVYKAKDDPAAAFSSIASFVTTIGGARGLLTLMGFRQTVGSRTLVPLTRAQCIKAFQQTHGRVQLTVGAKAFSKHCQRSADGWWGTIKGNDIAKNAVALQKLLEILDSAVWKNIHSLPHAQATMEVRTAEGYGARWYVHDRSFRGFLEPHMPNGHDVGWPVVSSKRQREPEVANYTQPRMFIFPSMSPAAVCSAVMTRDRVVFVCAAVLLALLGADASDEDWWCVDVLSDVDIAAGVGAVQDSTCASLREPDCLAGTNTTCRLCRKWENEQTKFYRACPYKASSHHLESAVNCDASLSDGDRLVGVSVYYDSICVSSGGVGCVSTSGCRFCQARLTPQSSPYIACPKSPTPTPTTSSPPTATMSMDAICASKVMTSRLPSISYVINQDCVSKPTVCGCVAMTACQLCRTQKTEANQFLVSCQTLGKSPATTMPVQQLAVIPSNDVPEGDLEPTEVKTSIREDANFSLTVAGCLGIVVAAVLAGISLRRAKRRNEVQRGSLVKVMRSESLAEL</sequence>
<keyword evidence="1" id="KW-0472">Membrane</keyword>
<proteinExistence type="predicted"/>
<dbReference type="EMBL" id="DAKRPA010000007">
    <property type="protein sequence ID" value="DBA04500.1"/>
    <property type="molecule type" value="Genomic_DNA"/>
</dbReference>
<dbReference type="PANTHER" id="PTHR34204:SF2">
    <property type="entry name" value="RNA-BINDING ASCH DOMAIN PROTEIN"/>
    <property type="match status" value="1"/>
</dbReference>
<reference evidence="2" key="1">
    <citation type="submission" date="2022-11" db="EMBL/GenBank/DDBJ databases">
        <authorList>
            <person name="Morgan W.R."/>
            <person name="Tartar A."/>
        </authorList>
    </citation>
    <scope>NUCLEOTIDE SEQUENCE</scope>
    <source>
        <strain evidence="2">ARSEF 373</strain>
    </source>
</reference>
<feature type="transmembrane region" description="Helical" evidence="1">
    <location>
        <begin position="592"/>
        <end position="613"/>
    </location>
</feature>
<gene>
    <name evidence="2" type="ORF">N0F65_011048</name>
</gene>
<dbReference type="PANTHER" id="PTHR34204">
    <property type="entry name" value="RNA-BINDING ASCH DOMAIN PROTEIN"/>
    <property type="match status" value="1"/>
</dbReference>
<evidence type="ECO:0000313" key="2">
    <source>
        <dbReference type="EMBL" id="DBA04500.1"/>
    </source>
</evidence>
<keyword evidence="1" id="KW-0812">Transmembrane</keyword>
<name>A0AAV2ZF45_9STRA</name>
<evidence type="ECO:0000256" key="1">
    <source>
        <dbReference type="SAM" id="Phobius"/>
    </source>
</evidence>
<accession>A0AAV2ZF45</accession>
<reference evidence="2" key="2">
    <citation type="journal article" date="2023" name="Microbiol Resour">
        <title>Decontamination and Annotation of the Draft Genome Sequence of the Oomycete Lagenidium giganteum ARSEF 373.</title>
        <authorList>
            <person name="Morgan W.R."/>
            <person name="Tartar A."/>
        </authorList>
    </citation>
    <scope>NUCLEOTIDE SEQUENCE</scope>
    <source>
        <strain evidence="2">ARSEF 373</strain>
    </source>
</reference>
<comment type="caution">
    <text evidence="2">The sequence shown here is derived from an EMBL/GenBank/DDBJ whole genome shotgun (WGS) entry which is preliminary data.</text>
</comment>